<reference evidence="2 3" key="1">
    <citation type="submission" date="2020-08" db="EMBL/GenBank/DDBJ databases">
        <title>Aphidius gifuensis genome sequencing and assembly.</title>
        <authorList>
            <person name="Du Z."/>
        </authorList>
    </citation>
    <scope>NUCLEOTIDE SEQUENCE [LARGE SCALE GENOMIC DNA]</scope>
    <source>
        <strain evidence="2">YNYX2018</strain>
        <tissue evidence="2">Adults</tissue>
    </source>
</reference>
<comment type="caution">
    <text evidence="2">The sequence shown here is derived from an EMBL/GenBank/DDBJ whole genome shotgun (WGS) entry which is preliminary data.</text>
</comment>
<feature type="region of interest" description="Disordered" evidence="1">
    <location>
        <begin position="178"/>
        <end position="225"/>
    </location>
</feature>
<gene>
    <name evidence="2" type="ORF">HCN44_008707</name>
</gene>
<protein>
    <submittedName>
        <fullName evidence="2">Uncharacterized protein</fullName>
    </submittedName>
</protein>
<sequence length="741" mass="82567">MNSNNQNKEICSGFDNEDDDVSEINVDEQLDNEKPCKSTKIQNGIHENYKVNNNIDIDDDEDNKIPIKTNGSSSRKDDNLTMTNINILKNNSSSSSCSFDNTNDQHDDAEIRNNVDYICDINKCPPKVSCSTSPDADCTWSNKINLSSDTILNNIGGSIGSTSQGTCCFLRPNINGNKDGAGPSGLQRREQNQRRDSSSGNEGDMSDGEDYCIYTYKGNDQAPPEERINHANLREQEAAAAGQPLSGRSSPDMDFLEMDFDPGPSCEQDTGDSDLASINEDIQNIALDNVESDPIFLNDLSSGRVVSRQSTTPTSPIPRQNDINVCIDIDNHINKDTQESNEYYNQSSILQCQPSTSSGIRKPGNFNYQRKIDLPSSESLCFHKTSGDLISPGENHDTDLEIWNDINTPPLPDNKTLLNSCNIKINLSSTLYHRMMAKKLMLNKQTAFNQSGDSNLDNDICNERVDDLEPIEKIMIWTEQEAIIKQVTQIGTSACGATSAINALLALDVPFSFEVLVKSVATRLRERGSPLPRYLMSRSQAGATHNDIIRGLTLASNGAVVSRFFSFYPERDISLTHWLHYWISKGAVPIATLNLQKCEKDNKIPDAWHHQMIFGVNSNGIYFANPLGCVPVQYVWHQLTSPSVLLIRRADVLAHWDSTTDLIPLTQFDYRWRKFNVLGQVVNMIREANDQRRQPESRVTGPSHIRIPASYKSGITLVIKTDSPAADELLQTDELPLLPYQ</sequence>
<accession>A0A835CQC1</accession>
<dbReference type="OrthoDB" id="10064600at2759"/>
<keyword evidence="3" id="KW-1185">Reference proteome</keyword>
<evidence type="ECO:0000313" key="2">
    <source>
        <dbReference type="EMBL" id="KAF7990033.1"/>
    </source>
</evidence>
<dbReference type="Proteomes" id="UP000639338">
    <property type="component" value="Unassembled WGS sequence"/>
</dbReference>
<evidence type="ECO:0000256" key="1">
    <source>
        <dbReference type="SAM" id="MobiDB-lite"/>
    </source>
</evidence>
<feature type="compositionally biased region" description="Basic and acidic residues" evidence="1">
    <location>
        <begin position="187"/>
        <end position="197"/>
    </location>
</feature>
<evidence type="ECO:0000313" key="3">
    <source>
        <dbReference type="Proteomes" id="UP000639338"/>
    </source>
</evidence>
<dbReference type="EMBL" id="JACMRX010000005">
    <property type="protein sequence ID" value="KAF7990033.1"/>
    <property type="molecule type" value="Genomic_DNA"/>
</dbReference>
<dbReference type="AlphaFoldDB" id="A0A835CQC1"/>
<name>A0A835CQC1_APHGI</name>
<proteinExistence type="predicted"/>
<organism evidence="2 3">
    <name type="scientific">Aphidius gifuensis</name>
    <name type="common">Parasitoid wasp</name>
    <dbReference type="NCBI Taxonomy" id="684658"/>
    <lineage>
        <taxon>Eukaryota</taxon>
        <taxon>Metazoa</taxon>
        <taxon>Ecdysozoa</taxon>
        <taxon>Arthropoda</taxon>
        <taxon>Hexapoda</taxon>
        <taxon>Insecta</taxon>
        <taxon>Pterygota</taxon>
        <taxon>Neoptera</taxon>
        <taxon>Endopterygota</taxon>
        <taxon>Hymenoptera</taxon>
        <taxon>Apocrita</taxon>
        <taxon>Ichneumonoidea</taxon>
        <taxon>Braconidae</taxon>
        <taxon>Aphidiinae</taxon>
        <taxon>Aphidius</taxon>
    </lineage>
</organism>